<dbReference type="PANTHER" id="PTHR23514">
    <property type="entry name" value="BYPASS OF STOP CODON PROTEIN 6"/>
    <property type="match status" value="1"/>
</dbReference>
<dbReference type="InterPro" id="IPR011701">
    <property type="entry name" value="MFS"/>
</dbReference>
<proteinExistence type="inferred from homology"/>
<evidence type="ECO:0000256" key="1">
    <source>
        <dbReference type="ARBA" id="ARBA00004127"/>
    </source>
</evidence>
<feature type="transmembrane region" description="Helical" evidence="7">
    <location>
        <begin position="202"/>
        <end position="223"/>
    </location>
</feature>
<name>A0A6A5TP21_9PLEO</name>
<keyword evidence="5 7" id="KW-1133">Transmembrane helix</keyword>
<evidence type="ECO:0000256" key="6">
    <source>
        <dbReference type="ARBA" id="ARBA00023136"/>
    </source>
</evidence>
<feature type="transmembrane region" description="Helical" evidence="7">
    <location>
        <begin position="50"/>
        <end position="71"/>
    </location>
</feature>
<evidence type="ECO:0000256" key="4">
    <source>
        <dbReference type="ARBA" id="ARBA00022692"/>
    </source>
</evidence>
<evidence type="ECO:0000256" key="5">
    <source>
        <dbReference type="ARBA" id="ARBA00022989"/>
    </source>
</evidence>
<dbReference type="EMBL" id="ML977004">
    <property type="protein sequence ID" value="KAF1953469.1"/>
    <property type="molecule type" value="Genomic_DNA"/>
</dbReference>
<feature type="transmembrane region" description="Helical" evidence="7">
    <location>
        <begin position="175"/>
        <end position="196"/>
    </location>
</feature>
<dbReference type="OrthoDB" id="413079at2759"/>
<feature type="transmembrane region" description="Helical" evidence="7">
    <location>
        <begin position="114"/>
        <end position="131"/>
    </location>
</feature>
<feature type="transmembrane region" description="Helical" evidence="7">
    <location>
        <begin position="381"/>
        <end position="400"/>
    </location>
</feature>
<dbReference type="GO" id="GO:0012505">
    <property type="term" value="C:endomembrane system"/>
    <property type="evidence" value="ECO:0007669"/>
    <property type="project" value="UniProtKB-SubCell"/>
</dbReference>
<gene>
    <name evidence="9" type="ORF">CC80DRAFT_451090</name>
</gene>
<accession>A0A6A5TP21</accession>
<feature type="domain" description="Major facilitator superfamily (MFS) profile" evidence="8">
    <location>
        <begin position="49"/>
        <end position="438"/>
    </location>
</feature>
<sequence length="457" mass="48303">MAHPITTESTPLIISDEPINSPANGASQNVIASVAKAVKDRHPENQTLQIAAIMFSFVILGLFTALTGVAIPPLTSYYDLTDIQVSTLFLVVPVGYILSASLNSSIHSRFGQRGIAFLGPVLHIIAALVIASRPRNFGVIFLGWGIMAMGAGLLDASWCAMAGAMGIKANRVSGFLHGSFSTGAAVGPFVAAGLMVKGVQWWVWYWILAGASFLELIVLLIAFRHANASAYNQAKPLSLTSPSKPPSKSALFSQPALWISALYFLTYVGNETAISGWIVSFMTRARHASPYLSSISSSGYWAGMAVGRLALGHVTDRIGARKGTIIYLSIAIVLQLVFALIHSPIVSIALASLLGFTMGPLFPSGVVVLTQLLPKDMHVKAVSFVSSVGQIGGAALPFGIGAVVQILGIGVFCWVLLLFSSVSLGIWCVFAGLKPSDVEERIGGNEGVDYIAVAREE</sequence>
<dbReference type="Gene3D" id="1.20.1250.20">
    <property type="entry name" value="MFS general substrate transporter like domains"/>
    <property type="match status" value="2"/>
</dbReference>
<comment type="subcellular location">
    <subcellularLocation>
        <location evidence="1">Endomembrane system</location>
        <topology evidence="1">Multi-pass membrane protein</topology>
    </subcellularLocation>
</comment>
<feature type="transmembrane region" description="Helical" evidence="7">
    <location>
        <begin position="256"/>
        <end position="279"/>
    </location>
</feature>
<feature type="transmembrane region" description="Helical" evidence="7">
    <location>
        <begin position="291"/>
        <end position="311"/>
    </location>
</feature>
<protein>
    <submittedName>
        <fullName evidence="9">MFS transporter-like protein</fullName>
    </submittedName>
</protein>
<evidence type="ECO:0000256" key="7">
    <source>
        <dbReference type="SAM" id="Phobius"/>
    </source>
</evidence>
<evidence type="ECO:0000313" key="10">
    <source>
        <dbReference type="Proteomes" id="UP000800035"/>
    </source>
</evidence>
<keyword evidence="6 7" id="KW-0472">Membrane</keyword>
<dbReference type="Proteomes" id="UP000800035">
    <property type="component" value="Unassembled WGS sequence"/>
</dbReference>
<dbReference type="Pfam" id="PF07690">
    <property type="entry name" value="MFS_1"/>
    <property type="match status" value="1"/>
</dbReference>
<dbReference type="SUPFAM" id="SSF103473">
    <property type="entry name" value="MFS general substrate transporter"/>
    <property type="match status" value="1"/>
</dbReference>
<feature type="transmembrane region" description="Helical" evidence="7">
    <location>
        <begin position="137"/>
        <end position="163"/>
    </location>
</feature>
<feature type="transmembrane region" description="Helical" evidence="7">
    <location>
        <begin position="348"/>
        <end position="369"/>
    </location>
</feature>
<dbReference type="PANTHER" id="PTHR23514:SF3">
    <property type="entry name" value="BYPASS OF STOP CODON PROTEIN 6"/>
    <property type="match status" value="1"/>
</dbReference>
<dbReference type="InterPro" id="IPR036259">
    <property type="entry name" value="MFS_trans_sf"/>
</dbReference>
<keyword evidence="10" id="KW-1185">Reference proteome</keyword>
<dbReference type="FunFam" id="1.20.1250.20:FF:000286">
    <property type="entry name" value="MFS efflux transporter"/>
    <property type="match status" value="1"/>
</dbReference>
<evidence type="ECO:0000256" key="3">
    <source>
        <dbReference type="ARBA" id="ARBA00022448"/>
    </source>
</evidence>
<evidence type="ECO:0000313" key="9">
    <source>
        <dbReference type="EMBL" id="KAF1953469.1"/>
    </source>
</evidence>
<evidence type="ECO:0000259" key="8">
    <source>
        <dbReference type="PROSITE" id="PS50850"/>
    </source>
</evidence>
<organism evidence="9 10">
    <name type="scientific">Byssothecium circinans</name>
    <dbReference type="NCBI Taxonomy" id="147558"/>
    <lineage>
        <taxon>Eukaryota</taxon>
        <taxon>Fungi</taxon>
        <taxon>Dikarya</taxon>
        <taxon>Ascomycota</taxon>
        <taxon>Pezizomycotina</taxon>
        <taxon>Dothideomycetes</taxon>
        <taxon>Pleosporomycetidae</taxon>
        <taxon>Pleosporales</taxon>
        <taxon>Massarineae</taxon>
        <taxon>Massarinaceae</taxon>
        <taxon>Byssothecium</taxon>
    </lineage>
</organism>
<dbReference type="PROSITE" id="PS50850">
    <property type="entry name" value="MFS"/>
    <property type="match status" value="1"/>
</dbReference>
<dbReference type="AlphaFoldDB" id="A0A6A5TP21"/>
<dbReference type="GO" id="GO:0016020">
    <property type="term" value="C:membrane"/>
    <property type="evidence" value="ECO:0007669"/>
    <property type="project" value="TreeGrafter"/>
</dbReference>
<feature type="transmembrane region" description="Helical" evidence="7">
    <location>
        <begin position="406"/>
        <end position="433"/>
    </location>
</feature>
<comment type="similarity">
    <text evidence="2">Belongs to the major facilitator superfamily.</text>
</comment>
<keyword evidence="3" id="KW-0813">Transport</keyword>
<evidence type="ECO:0000256" key="2">
    <source>
        <dbReference type="ARBA" id="ARBA00008335"/>
    </source>
</evidence>
<reference evidence="9" key="1">
    <citation type="journal article" date="2020" name="Stud. Mycol.">
        <title>101 Dothideomycetes genomes: a test case for predicting lifestyles and emergence of pathogens.</title>
        <authorList>
            <person name="Haridas S."/>
            <person name="Albert R."/>
            <person name="Binder M."/>
            <person name="Bloem J."/>
            <person name="Labutti K."/>
            <person name="Salamov A."/>
            <person name="Andreopoulos B."/>
            <person name="Baker S."/>
            <person name="Barry K."/>
            <person name="Bills G."/>
            <person name="Bluhm B."/>
            <person name="Cannon C."/>
            <person name="Castanera R."/>
            <person name="Culley D."/>
            <person name="Daum C."/>
            <person name="Ezra D."/>
            <person name="Gonzalez J."/>
            <person name="Henrissat B."/>
            <person name="Kuo A."/>
            <person name="Liang C."/>
            <person name="Lipzen A."/>
            <person name="Lutzoni F."/>
            <person name="Magnuson J."/>
            <person name="Mondo S."/>
            <person name="Nolan M."/>
            <person name="Ohm R."/>
            <person name="Pangilinan J."/>
            <person name="Park H.-J."/>
            <person name="Ramirez L."/>
            <person name="Alfaro M."/>
            <person name="Sun H."/>
            <person name="Tritt A."/>
            <person name="Yoshinaga Y."/>
            <person name="Zwiers L.-H."/>
            <person name="Turgeon B."/>
            <person name="Goodwin S."/>
            <person name="Spatafora J."/>
            <person name="Crous P."/>
            <person name="Grigoriev I."/>
        </authorList>
    </citation>
    <scope>NUCLEOTIDE SEQUENCE</scope>
    <source>
        <strain evidence="9">CBS 675.92</strain>
    </source>
</reference>
<dbReference type="InterPro" id="IPR051788">
    <property type="entry name" value="MFS_Transporter"/>
</dbReference>
<feature type="transmembrane region" description="Helical" evidence="7">
    <location>
        <begin position="83"/>
        <end position="102"/>
    </location>
</feature>
<dbReference type="InterPro" id="IPR020846">
    <property type="entry name" value="MFS_dom"/>
</dbReference>
<feature type="transmembrane region" description="Helical" evidence="7">
    <location>
        <begin position="323"/>
        <end position="342"/>
    </location>
</feature>
<keyword evidence="4 7" id="KW-0812">Transmembrane</keyword>
<dbReference type="GO" id="GO:0022857">
    <property type="term" value="F:transmembrane transporter activity"/>
    <property type="evidence" value="ECO:0007669"/>
    <property type="project" value="InterPro"/>
</dbReference>